<dbReference type="PANTHER" id="PTHR47098">
    <property type="entry name" value="PROTEIN MAK32"/>
    <property type="match status" value="1"/>
</dbReference>
<protein>
    <recommendedName>
        <fullName evidence="1">Carbohydrate kinase PfkB domain-containing protein</fullName>
    </recommendedName>
</protein>
<dbReference type="PANTHER" id="PTHR47098:SF2">
    <property type="entry name" value="PROTEIN MAK32"/>
    <property type="match status" value="1"/>
</dbReference>
<dbReference type="InterPro" id="IPR011611">
    <property type="entry name" value="PfkB_dom"/>
</dbReference>
<dbReference type="OrthoDB" id="497927at2759"/>
<dbReference type="Gene3D" id="3.40.1190.20">
    <property type="match status" value="1"/>
</dbReference>
<proteinExistence type="predicted"/>
<organism evidence="2 3">
    <name type="scientific">Austropuccinia psidii MF-1</name>
    <dbReference type="NCBI Taxonomy" id="1389203"/>
    <lineage>
        <taxon>Eukaryota</taxon>
        <taxon>Fungi</taxon>
        <taxon>Dikarya</taxon>
        <taxon>Basidiomycota</taxon>
        <taxon>Pucciniomycotina</taxon>
        <taxon>Pucciniomycetes</taxon>
        <taxon>Pucciniales</taxon>
        <taxon>Sphaerophragmiaceae</taxon>
        <taxon>Austropuccinia</taxon>
    </lineage>
</organism>
<evidence type="ECO:0000313" key="2">
    <source>
        <dbReference type="EMBL" id="MBW0494390.1"/>
    </source>
</evidence>
<feature type="domain" description="Carbohydrate kinase PfkB" evidence="1">
    <location>
        <begin position="61"/>
        <end position="331"/>
    </location>
</feature>
<dbReference type="EMBL" id="AVOT02012551">
    <property type="protein sequence ID" value="MBW0494390.1"/>
    <property type="molecule type" value="Genomic_DNA"/>
</dbReference>
<evidence type="ECO:0000313" key="3">
    <source>
        <dbReference type="Proteomes" id="UP000765509"/>
    </source>
</evidence>
<evidence type="ECO:0000259" key="1">
    <source>
        <dbReference type="Pfam" id="PF00294"/>
    </source>
</evidence>
<keyword evidence="3" id="KW-1185">Reference proteome</keyword>
<dbReference type="Pfam" id="PF00294">
    <property type="entry name" value="PfkB"/>
    <property type="match status" value="1"/>
</dbReference>
<name>A0A9Q3D490_9BASI</name>
<reference evidence="2" key="1">
    <citation type="submission" date="2021-03" db="EMBL/GenBank/DDBJ databases">
        <title>Draft genome sequence of rust myrtle Austropuccinia psidii MF-1, a brazilian biotype.</title>
        <authorList>
            <person name="Quecine M.C."/>
            <person name="Pachon D.M.R."/>
            <person name="Bonatelli M.L."/>
            <person name="Correr F.H."/>
            <person name="Franceschini L.M."/>
            <person name="Leite T.F."/>
            <person name="Margarido G.R.A."/>
            <person name="Almeida C.A."/>
            <person name="Ferrarezi J.A."/>
            <person name="Labate C.A."/>
        </authorList>
    </citation>
    <scope>NUCLEOTIDE SEQUENCE</scope>
    <source>
        <strain evidence="2">MF-1</strain>
    </source>
</reference>
<dbReference type="InterPro" id="IPR029056">
    <property type="entry name" value="Ribokinase-like"/>
</dbReference>
<accession>A0A9Q3D490</accession>
<comment type="caution">
    <text evidence="2">The sequence shown here is derived from an EMBL/GenBank/DDBJ whole genome shotgun (WGS) entry which is preliminary data.</text>
</comment>
<gene>
    <name evidence="2" type="ORF">O181_034105</name>
</gene>
<dbReference type="Proteomes" id="UP000765509">
    <property type="component" value="Unassembled WGS sequence"/>
</dbReference>
<dbReference type="AlphaFoldDB" id="A0A9Q3D490"/>
<sequence length="376" mass="42377">MNHKQEGRRKASHHASYRRYLGNSVVLSYFTHEPTGMFILDCFQYDDDYCATERPPFRPDEFYIGGGGTYATVGARMWLPPARITMIIHQGTDFPRQIAQQLQTYSPDLFTFLSDANHPITTRALNTYYNERRDFAYLTPKRQIRLDEIYKVNPRPPDYIHVIASPKRLAQHLEERAKLFPDWRPHWIWEPVPDSCQHENLSTLLQLSREVCVFSPNDLEASMLLGHAKAPGSLEEIETMANYFNQAGFQSVVIRSGRHGAYAIGGPKSDLLKGGWIPPLVQSQEQVVDQTGAGNAFLGGLMAGLACGEDLLKAACYGSVSAGFTITQLGLPTLTKRDDNNVRHERWNGELCPFQKAQELLNLSKMGRKGVSKSTV</sequence>
<dbReference type="SUPFAM" id="SSF53613">
    <property type="entry name" value="Ribokinase-like"/>
    <property type="match status" value="1"/>
</dbReference>